<evidence type="ECO:0000313" key="1">
    <source>
        <dbReference type="EMBL" id="NCJ06638.1"/>
    </source>
</evidence>
<dbReference type="AlphaFoldDB" id="A0A8K1ZZ50"/>
<sequence>MHITTQQLIGLGATQYQARELIKACPKVGKQGRSNTYSRSDILAAIDQRLANPRIRPSTRITLTQLQQQLLALGSNIIPIPFGAPATPTKSAVQSLLNTGLSPSNGKHKLKAAEIRAKHAAK</sequence>
<name>A0A8K1ZZ50_9CYAN</name>
<evidence type="ECO:0000313" key="2">
    <source>
        <dbReference type="Proteomes" id="UP000607397"/>
    </source>
</evidence>
<dbReference type="RefSeq" id="WP_161825115.1">
    <property type="nucleotide sequence ID" value="NZ_WVIC01000015.1"/>
</dbReference>
<keyword evidence="2" id="KW-1185">Reference proteome</keyword>
<protein>
    <submittedName>
        <fullName evidence="1">Uncharacterized protein</fullName>
    </submittedName>
</protein>
<dbReference type="EMBL" id="WVIC01000015">
    <property type="protein sequence ID" value="NCJ06638.1"/>
    <property type="molecule type" value="Genomic_DNA"/>
</dbReference>
<organism evidence="1 2">
    <name type="scientific">Petrachloros mirabilis ULC683</name>
    <dbReference type="NCBI Taxonomy" id="2781853"/>
    <lineage>
        <taxon>Bacteria</taxon>
        <taxon>Bacillati</taxon>
        <taxon>Cyanobacteriota</taxon>
        <taxon>Cyanophyceae</taxon>
        <taxon>Synechococcales</taxon>
        <taxon>Petrachlorosaceae</taxon>
        <taxon>Petrachloros</taxon>
        <taxon>Petrachloros mirabilis</taxon>
    </lineage>
</organism>
<dbReference type="Proteomes" id="UP000607397">
    <property type="component" value="Unassembled WGS sequence"/>
</dbReference>
<accession>A0A8K1ZZ50</accession>
<reference evidence="1" key="1">
    <citation type="submission" date="2019-12" db="EMBL/GenBank/DDBJ databases">
        <title>High-Quality draft genome sequences of three cyanobacteria isolated from the limestone walls of the Old Cathedral of Coimbra.</title>
        <authorList>
            <person name="Tiago I."/>
            <person name="Soares F."/>
            <person name="Portugal A."/>
        </authorList>
    </citation>
    <scope>NUCLEOTIDE SEQUENCE [LARGE SCALE GENOMIC DNA]</scope>
    <source>
        <strain evidence="1">C</strain>
    </source>
</reference>
<comment type="caution">
    <text evidence="1">The sequence shown here is derived from an EMBL/GenBank/DDBJ whole genome shotgun (WGS) entry which is preliminary data.</text>
</comment>
<gene>
    <name evidence="1" type="ORF">GS597_08995</name>
</gene>
<proteinExistence type="predicted"/>